<evidence type="ECO:0008006" key="5">
    <source>
        <dbReference type="Google" id="ProtNLM"/>
    </source>
</evidence>
<sequence>MLEYNLTNTFGADGNKIRVVGAERFFGHKMPLGDILVTVRKLALMFLALTPLLAHALEISDARVRGLPPTQRNTAAFFTLLNTSDKTVQVTAGSSDAAEVVEIHKHVHGNGMVSMQEQDSVRLEAGASLVFAPGGYHLMLINLTRPIREGEQVRFSLKTSDGKEVVVNAPVISVLNETAAPNAHKGMHHD</sequence>
<evidence type="ECO:0000313" key="3">
    <source>
        <dbReference type="Proteomes" id="UP000435877"/>
    </source>
</evidence>
<dbReference type="AlphaFoldDB" id="A0A5S9MY19"/>
<accession>A0A5S9MY19</accession>
<dbReference type="EMBL" id="CACSIK010000001">
    <property type="protein sequence ID" value="CAA0084474.1"/>
    <property type="molecule type" value="Genomic_DNA"/>
</dbReference>
<gene>
    <name evidence="2" type="ORF">IHBHHGIJ_00693</name>
    <name evidence="1" type="ORF">KFEGEMFD_00457</name>
</gene>
<dbReference type="EMBL" id="CACSIM010000001">
    <property type="protein sequence ID" value="CAA0082088.1"/>
    <property type="molecule type" value="Genomic_DNA"/>
</dbReference>
<dbReference type="InterPro" id="IPR007410">
    <property type="entry name" value="LpqE-like"/>
</dbReference>
<dbReference type="InterPro" id="IPR036182">
    <property type="entry name" value="PCuAC_sf"/>
</dbReference>
<name>A0A5S9MY19_9GAMM</name>
<evidence type="ECO:0000313" key="4">
    <source>
        <dbReference type="Proteomes" id="UP000439591"/>
    </source>
</evidence>
<evidence type="ECO:0000313" key="2">
    <source>
        <dbReference type="EMBL" id="CAA0084474.1"/>
    </source>
</evidence>
<dbReference type="Proteomes" id="UP000435877">
    <property type="component" value="Unassembled WGS sequence"/>
</dbReference>
<keyword evidence="3" id="KW-1185">Reference proteome</keyword>
<dbReference type="Pfam" id="PF04314">
    <property type="entry name" value="PCuAC"/>
    <property type="match status" value="1"/>
</dbReference>
<evidence type="ECO:0000313" key="1">
    <source>
        <dbReference type="EMBL" id="CAA0082088.1"/>
    </source>
</evidence>
<dbReference type="Gene3D" id="2.60.40.1890">
    <property type="entry name" value="PCu(A)C copper chaperone"/>
    <property type="match status" value="1"/>
</dbReference>
<dbReference type="SUPFAM" id="SSF110087">
    <property type="entry name" value="DR1885-like metal-binding protein"/>
    <property type="match status" value="1"/>
</dbReference>
<reference evidence="3 4" key="1">
    <citation type="submission" date="2019-11" db="EMBL/GenBank/DDBJ databases">
        <authorList>
            <person name="Holert J."/>
        </authorList>
    </citation>
    <scope>NUCLEOTIDE SEQUENCE [LARGE SCALE GENOMIC DNA]</scope>
    <source>
        <strain evidence="1">BC3_2A</strain>
        <strain evidence="2">SB11_1A</strain>
    </source>
</reference>
<dbReference type="InterPro" id="IPR058248">
    <property type="entry name" value="Lxx211020-like"/>
</dbReference>
<dbReference type="Proteomes" id="UP000439591">
    <property type="component" value="Unassembled WGS sequence"/>
</dbReference>
<protein>
    <recommendedName>
        <fullName evidence="5">Copper chaperone PCu(A)C</fullName>
    </recommendedName>
</protein>
<dbReference type="PANTHER" id="PTHR36302:SF1">
    <property type="entry name" value="COPPER CHAPERONE PCU(A)C"/>
    <property type="match status" value="1"/>
</dbReference>
<organism evidence="1 4">
    <name type="scientific">Zhongshania aliphaticivorans</name>
    <dbReference type="NCBI Taxonomy" id="1470434"/>
    <lineage>
        <taxon>Bacteria</taxon>
        <taxon>Pseudomonadati</taxon>
        <taxon>Pseudomonadota</taxon>
        <taxon>Gammaproteobacteria</taxon>
        <taxon>Cellvibrionales</taxon>
        <taxon>Spongiibacteraceae</taxon>
        <taxon>Zhongshania</taxon>
    </lineage>
</organism>
<proteinExistence type="predicted"/>
<dbReference type="PANTHER" id="PTHR36302">
    <property type="entry name" value="BLR7088 PROTEIN"/>
    <property type="match status" value="1"/>
</dbReference>